<evidence type="ECO:0000313" key="2">
    <source>
        <dbReference type="Proteomes" id="UP000483672"/>
    </source>
</evidence>
<protein>
    <submittedName>
        <fullName evidence="1">Uncharacterized protein</fullName>
    </submittedName>
</protein>
<accession>A0A6G1MMU0</accession>
<name>A0A6G1MMU0_ORBOL</name>
<dbReference type="Proteomes" id="UP000483672">
    <property type="component" value="Unassembled WGS sequence"/>
</dbReference>
<organism evidence="1 2">
    <name type="scientific">Orbilia oligospora</name>
    <name type="common">Nematode-trapping fungus</name>
    <name type="synonym">Arthrobotrys oligospora</name>
    <dbReference type="NCBI Taxonomy" id="2813651"/>
    <lineage>
        <taxon>Eukaryota</taxon>
        <taxon>Fungi</taxon>
        <taxon>Dikarya</taxon>
        <taxon>Ascomycota</taxon>
        <taxon>Pezizomycotina</taxon>
        <taxon>Orbiliomycetes</taxon>
        <taxon>Orbiliales</taxon>
        <taxon>Orbiliaceae</taxon>
        <taxon>Orbilia</taxon>
    </lineage>
</organism>
<evidence type="ECO:0000313" key="1">
    <source>
        <dbReference type="EMBL" id="KAF3230000.1"/>
    </source>
</evidence>
<dbReference type="EMBL" id="WIPF01000010">
    <property type="protein sequence ID" value="KAF3230000.1"/>
    <property type="molecule type" value="Genomic_DNA"/>
</dbReference>
<dbReference type="AlphaFoldDB" id="A0A6G1MMU0"/>
<comment type="caution">
    <text evidence="1">The sequence shown here is derived from an EMBL/GenBank/DDBJ whole genome shotgun (WGS) entry which is preliminary data.</text>
</comment>
<reference evidence="1 2" key="1">
    <citation type="submission" date="2019-06" db="EMBL/GenBank/DDBJ databases">
        <authorList>
            <person name="Palmer J.M."/>
        </authorList>
    </citation>
    <scope>NUCLEOTIDE SEQUENCE [LARGE SCALE GENOMIC DNA]</scope>
    <source>
        <strain evidence="1 2">TWF191</strain>
    </source>
</reference>
<gene>
    <name evidence="1" type="ORF">TWF191_000239</name>
</gene>
<sequence length="118" mass="13639">MFQFVGKITHDSGYATNELFTVLFPTTIRQGNKVSVVMQWTKTPAPDEVEKENNAQIGTITRVINRSDDSKEVEVHRGEHYYWYQLIINRNEDEMSVVMFNRGSEHCGTGSARLHFKE</sequence>
<proteinExistence type="predicted"/>